<proteinExistence type="predicted"/>
<dbReference type="AlphaFoldDB" id="A0ABD5RYT9"/>
<accession>A0ABD5RYT9</accession>
<organism evidence="2 3">
    <name type="scientific">Halobium palmae</name>
    <dbReference type="NCBI Taxonomy" id="1776492"/>
    <lineage>
        <taxon>Archaea</taxon>
        <taxon>Methanobacteriati</taxon>
        <taxon>Methanobacteriota</taxon>
        <taxon>Stenosarchaea group</taxon>
        <taxon>Halobacteria</taxon>
        <taxon>Halobacteriales</taxon>
        <taxon>Haloferacaceae</taxon>
        <taxon>Halobium</taxon>
    </lineage>
</organism>
<protein>
    <submittedName>
        <fullName evidence="2">Zinc ribbon domain-containing protein</fullName>
    </submittedName>
</protein>
<evidence type="ECO:0000313" key="2">
    <source>
        <dbReference type="EMBL" id="MFC6724456.1"/>
    </source>
</evidence>
<dbReference type="Proteomes" id="UP001596328">
    <property type="component" value="Unassembled WGS sequence"/>
</dbReference>
<evidence type="ECO:0000313" key="3">
    <source>
        <dbReference type="Proteomes" id="UP001596328"/>
    </source>
</evidence>
<keyword evidence="1" id="KW-1133">Transmembrane helix</keyword>
<gene>
    <name evidence="2" type="ORF">ACFQE1_08730</name>
</gene>
<comment type="caution">
    <text evidence="2">The sequence shown here is derived from an EMBL/GenBank/DDBJ whole genome shotgun (WGS) entry which is preliminary data.</text>
</comment>
<dbReference type="EMBL" id="JBHSWU010000186">
    <property type="protein sequence ID" value="MFC6724456.1"/>
    <property type="molecule type" value="Genomic_DNA"/>
</dbReference>
<name>A0ABD5RYT9_9EURY</name>
<feature type="transmembrane region" description="Helical" evidence="1">
    <location>
        <begin position="6"/>
        <end position="25"/>
    </location>
</feature>
<reference evidence="2 3" key="1">
    <citation type="journal article" date="2019" name="Int. J. Syst. Evol. Microbiol.">
        <title>The Global Catalogue of Microorganisms (GCM) 10K type strain sequencing project: providing services to taxonomists for standard genome sequencing and annotation.</title>
        <authorList>
            <consortium name="The Broad Institute Genomics Platform"/>
            <consortium name="The Broad Institute Genome Sequencing Center for Infectious Disease"/>
            <person name="Wu L."/>
            <person name="Ma J."/>
        </authorList>
    </citation>
    <scope>NUCLEOTIDE SEQUENCE [LARGE SCALE GENOMIC DNA]</scope>
    <source>
        <strain evidence="2 3">NBRC 111368</strain>
    </source>
</reference>
<keyword evidence="1" id="KW-0812">Transmembrane</keyword>
<keyword evidence="3" id="KW-1185">Reference proteome</keyword>
<sequence length="97" mass="10715">MEVWQRVAMAAALSVLPSVLFLGLWKGLMRLRDDDLVDRLSDEWDEPYVGPSIVPRSVVPGKGREVPTRVDFVPCGECGAPNAEGSRYCHECLSRVG</sequence>
<keyword evidence="1" id="KW-0472">Membrane</keyword>
<evidence type="ECO:0000256" key="1">
    <source>
        <dbReference type="SAM" id="Phobius"/>
    </source>
</evidence>